<dbReference type="Proteomes" id="UP001198182">
    <property type="component" value="Unassembled WGS sequence"/>
</dbReference>
<dbReference type="InterPro" id="IPR043743">
    <property type="entry name" value="DUF5688"/>
</dbReference>
<organism evidence="1 2">
    <name type="scientific">Hominifimenecus microfluidus</name>
    <dbReference type="NCBI Taxonomy" id="2885348"/>
    <lineage>
        <taxon>Bacteria</taxon>
        <taxon>Bacillati</taxon>
        <taxon>Bacillota</taxon>
        <taxon>Clostridia</taxon>
        <taxon>Lachnospirales</taxon>
        <taxon>Lachnospiraceae</taxon>
        <taxon>Hominifimenecus</taxon>
    </lineage>
</organism>
<dbReference type="RefSeq" id="WP_308454418.1">
    <property type="nucleotide sequence ID" value="NZ_JAJEQR010000044.1"/>
</dbReference>
<dbReference type="AlphaFoldDB" id="A0AAE3ECP8"/>
<proteinExistence type="predicted"/>
<accession>A0AAE3ECP8</accession>
<sequence>MVYEEFVTEIADRLRRSFPDAVSIQLLRLPRNNGHPREALCIREADHSSSPAIYLEPFWESYRHGVPIELLQEEILSCYRDASRDFSALSIPLDSFDTVRPYLGVKLINRERNLALLEHLPHRDLLDLSLVYYICLRPEKGPGANALIHREHLQIWNITPEELHREAMKNAAEKMPCKIRGIDDFICDIMMSEALLSQFPISDLTGYKYPSTAQRTPMYVATNPRRVFGASCILYPGTLEAFARRCRRNFYVLPSSIHETILIPALPELRAEEMEDMVHEVNEATLAEEEFLSNHVYLYRRGQGLSLPLDDSAGMIPASAL</sequence>
<evidence type="ECO:0000313" key="2">
    <source>
        <dbReference type="Proteomes" id="UP001198182"/>
    </source>
</evidence>
<keyword evidence="2" id="KW-1185">Reference proteome</keyword>
<comment type="caution">
    <text evidence="1">The sequence shown here is derived from an EMBL/GenBank/DDBJ whole genome shotgun (WGS) entry which is preliminary data.</text>
</comment>
<dbReference type="EMBL" id="JAJEQR010000044">
    <property type="protein sequence ID" value="MCC2231933.1"/>
    <property type="molecule type" value="Genomic_DNA"/>
</dbReference>
<evidence type="ECO:0000313" key="1">
    <source>
        <dbReference type="EMBL" id="MCC2231933.1"/>
    </source>
</evidence>
<reference evidence="1" key="1">
    <citation type="submission" date="2021-10" db="EMBL/GenBank/DDBJ databases">
        <title>Anaerobic single-cell dispensing facilitates the cultivation of human gut bacteria.</title>
        <authorList>
            <person name="Afrizal A."/>
        </authorList>
    </citation>
    <scope>NUCLEOTIDE SEQUENCE</scope>
    <source>
        <strain evidence="1">CLA-AA-H215</strain>
    </source>
</reference>
<name>A0AAE3ECP8_9FIRM</name>
<protein>
    <submittedName>
        <fullName evidence="1">DUF5688 family protein</fullName>
    </submittedName>
</protein>
<dbReference type="Pfam" id="PF18941">
    <property type="entry name" value="DUF5688"/>
    <property type="match status" value="1"/>
</dbReference>
<gene>
    <name evidence="1" type="ORF">LKD81_13160</name>
</gene>